<evidence type="ECO:0000256" key="2">
    <source>
        <dbReference type="ARBA" id="ARBA00010323"/>
    </source>
</evidence>
<evidence type="ECO:0000256" key="7">
    <source>
        <dbReference type="PIRNR" id="PIRNR016636"/>
    </source>
</evidence>
<reference evidence="9" key="1">
    <citation type="submission" date="2020-10" db="EMBL/GenBank/DDBJ databases">
        <authorList>
            <person name="Gilroy R."/>
        </authorList>
    </citation>
    <scope>NUCLEOTIDE SEQUENCE</scope>
    <source>
        <strain evidence="9">F6-4510</strain>
    </source>
</reference>
<evidence type="ECO:0000256" key="5">
    <source>
        <dbReference type="ARBA" id="ARBA00022989"/>
    </source>
</evidence>
<dbReference type="Proteomes" id="UP000823611">
    <property type="component" value="Unassembled WGS sequence"/>
</dbReference>
<keyword evidence="6 7" id="KW-0472">Membrane</keyword>
<evidence type="ECO:0000313" key="9">
    <source>
        <dbReference type="EMBL" id="MBO8433981.1"/>
    </source>
</evidence>
<feature type="transmembrane region" description="Helical" evidence="8">
    <location>
        <begin position="366"/>
        <end position="387"/>
    </location>
</feature>
<feature type="transmembrane region" description="Helical" evidence="8">
    <location>
        <begin position="28"/>
        <end position="58"/>
    </location>
</feature>
<dbReference type="PIRSF" id="PIRSF500217">
    <property type="entry name" value="AlgI"/>
    <property type="match status" value="1"/>
</dbReference>
<keyword evidence="7" id="KW-0808">Transferase</keyword>
<dbReference type="PANTHER" id="PTHR13285:SF18">
    <property type="entry name" value="PROTEIN-CYSTEINE N-PALMITOYLTRANSFERASE RASP"/>
    <property type="match status" value="1"/>
</dbReference>
<feature type="transmembrane region" description="Helical" evidence="8">
    <location>
        <begin position="120"/>
        <end position="140"/>
    </location>
</feature>
<keyword evidence="5 8" id="KW-1133">Transmembrane helix</keyword>
<comment type="caution">
    <text evidence="9">The sequence shown here is derived from an EMBL/GenBank/DDBJ whole genome shotgun (WGS) entry which is preliminary data.</text>
</comment>
<feature type="transmembrane region" description="Helical" evidence="8">
    <location>
        <begin position="323"/>
        <end position="345"/>
    </location>
</feature>
<dbReference type="GO" id="GO:0016746">
    <property type="term" value="F:acyltransferase activity"/>
    <property type="evidence" value="ECO:0007669"/>
    <property type="project" value="UniProtKB-KW"/>
</dbReference>
<dbReference type="PIRSF" id="PIRSF016636">
    <property type="entry name" value="AlgI_DltB"/>
    <property type="match status" value="1"/>
</dbReference>
<keyword evidence="7" id="KW-0012">Acyltransferase</keyword>
<keyword evidence="3 7" id="KW-1003">Cell membrane</keyword>
<comment type="subcellular location">
    <subcellularLocation>
        <location evidence="1">Cell membrane</location>
        <topology evidence="1">Multi-pass membrane protein</topology>
    </subcellularLocation>
</comment>
<dbReference type="InterPro" id="IPR028362">
    <property type="entry name" value="AlgI"/>
</dbReference>
<feature type="transmembrane region" description="Helical" evidence="8">
    <location>
        <begin position="426"/>
        <end position="447"/>
    </location>
</feature>
<dbReference type="AlphaFoldDB" id="A0A9D9DWX1"/>
<evidence type="ECO:0000256" key="3">
    <source>
        <dbReference type="ARBA" id="ARBA00022475"/>
    </source>
</evidence>
<organism evidence="9 10">
    <name type="scientific">Candidatus Fimicola merdigallinarum</name>
    <dbReference type="NCBI Taxonomy" id="2840819"/>
    <lineage>
        <taxon>Bacteria</taxon>
        <taxon>Bacillati</taxon>
        <taxon>Bacillota</taxon>
        <taxon>Clostridia</taxon>
        <taxon>Lachnospirales</taxon>
        <taxon>Lachnospiraceae</taxon>
        <taxon>Lachnospiraceae incertae sedis</taxon>
        <taxon>Candidatus Fimicola</taxon>
    </lineage>
</organism>
<feature type="transmembrane region" description="Helical" evidence="8">
    <location>
        <begin position="79"/>
        <end position="100"/>
    </location>
</feature>
<proteinExistence type="inferred from homology"/>
<accession>A0A9D9DWX1</accession>
<reference evidence="9" key="2">
    <citation type="journal article" date="2021" name="PeerJ">
        <title>Extensive microbial diversity within the chicken gut microbiome revealed by metagenomics and culture.</title>
        <authorList>
            <person name="Gilroy R."/>
            <person name="Ravi A."/>
            <person name="Getino M."/>
            <person name="Pursley I."/>
            <person name="Horton D.L."/>
            <person name="Alikhan N.F."/>
            <person name="Baker D."/>
            <person name="Gharbi K."/>
            <person name="Hall N."/>
            <person name="Watson M."/>
            <person name="Adriaenssens E.M."/>
            <person name="Foster-Nyarko E."/>
            <person name="Jarju S."/>
            <person name="Secka A."/>
            <person name="Antonio M."/>
            <person name="Oren A."/>
            <person name="Chaudhuri R.R."/>
            <person name="La Ragione R."/>
            <person name="Hildebrand F."/>
            <person name="Pallen M.J."/>
        </authorList>
    </citation>
    <scope>NUCLEOTIDE SEQUENCE</scope>
    <source>
        <strain evidence="9">F6-4510</strain>
    </source>
</reference>
<feature type="transmembrane region" description="Helical" evidence="8">
    <location>
        <begin position="5"/>
        <end position="22"/>
    </location>
</feature>
<dbReference type="PANTHER" id="PTHR13285">
    <property type="entry name" value="ACYLTRANSFERASE"/>
    <property type="match status" value="1"/>
</dbReference>
<evidence type="ECO:0000256" key="1">
    <source>
        <dbReference type="ARBA" id="ARBA00004651"/>
    </source>
</evidence>
<evidence type="ECO:0000256" key="6">
    <source>
        <dbReference type="ARBA" id="ARBA00023136"/>
    </source>
</evidence>
<keyword evidence="4 8" id="KW-0812">Transmembrane</keyword>
<evidence type="ECO:0000313" key="10">
    <source>
        <dbReference type="Proteomes" id="UP000823611"/>
    </source>
</evidence>
<sequence>MLFNSFQFLIFFIVVTIAYFSIPHKRRWILLLVASYIFYMAWSPVLIILLVFSTFINYVAGIRIYSADKKGRLDLKKRYLTICLLINFGMLFIFKYLVFINETLMNIFLSLGIGYPIPEFSVVLPMGISFYTFQASAYTIDVYRGKIKPLKHYGKFSLFISFFPQLVAGPIERSENLIPQFFKRHYPDFQRTVLGLKIMLWGYFKKVVIADRVAVAVNTIFNSCESYSGLYYVLASILFTFQIYCDFSGYSDIAIGSAKIMGFNLMRNFDRPFFALRVKEFWRRWHISLSTWFTDYVYIPLGGNRVSKLKHYRNLMCTFLLSGLWHGSAWTFVIWGGIHGLYLVVGDMTLNFRDRIKKKLHIENSITLKGFEMVFTFCLVSYAFIFFRANTIGDALLITGNLFEGFTTWFNPQYLYEVFTNMGLNIYELILVIVAIAVMLISEALFGRDMHTDIVKKPALVEVLFYSLIAIFVFTTGVYYNAGEFIYFQF</sequence>
<feature type="transmembrane region" description="Helical" evidence="8">
    <location>
        <begin position="459"/>
        <end position="480"/>
    </location>
</feature>
<dbReference type="GO" id="GO:0005886">
    <property type="term" value="C:plasma membrane"/>
    <property type="evidence" value="ECO:0007669"/>
    <property type="project" value="UniProtKB-SubCell"/>
</dbReference>
<name>A0A9D9DWX1_9FIRM</name>
<evidence type="ECO:0000256" key="4">
    <source>
        <dbReference type="ARBA" id="ARBA00022692"/>
    </source>
</evidence>
<evidence type="ECO:0000256" key="8">
    <source>
        <dbReference type="SAM" id="Phobius"/>
    </source>
</evidence>
<dbReference type="InterPro" id="IPR004299">
    <property type="entry name" value="MBOAT_fam"/>
</dbReference>
<dbReference type="Pfam" id="PF03062">
    <property type="entry name" value="MBOAT"/>
    <property type="match status" value="1"/>
</dbReference>
<dbReference type="InterPro" id="IPR051085">
    <property type="entry name" value="MB_O-acyltransferase"/>
</dbReference>
<protein>
    <submittedName>
        <fullName evidence="9">MBOAT family protein</fullName>
    </submittedName>
</protein>
<dbReference type="GO" id="GO:0042121">
    <property type="term" value="P:alginic acid biosynthetic process"/>
    <property type="evidence" value="ECO:0007669"/>
    <property type="project" value="InterPro"/>
</dbReference>
<gene>
    <name evidence="9" type="ORF">IAC55_01495</name>
</gene>
<dbReference type="InterPro" id="IPR024194">
    <property type="entry name" value="Ac/AlaTfrase_AlgI/DltB"/>
</dbReference>
<comment type="similarity">
    <text evidence="2 7">Belongs to the membrane-bound acyltransferase family.</text>
</comment>
<dbReference type="EMBL" id="JADIMX010000030">
    <property type="protein sequence ID" value="MBO8433981.1"/>
    <property type="molecule type" value="Genomic_DNA"/>
</dbReference>